<dbReference type="AlphaFoldDB" id="A0A8S1C7K7"/>
<dbReference type="Proteomes" id="UP000494165">
    <property type="component" value="Unassembled WGS sequence"/>
</dbReference>
<evidence type="ECO:0000313" key="2">
    <source>
        <dbReference type="EMBL" id="CAB3365182.1"/>
    </source>
</evidence>
<sequence length="164" mass="18652">MISTDLPAGINCDQSEEQDLEQPKEDLLFDPAESREWPASYNNNSEKEVRAAEEAENFLLRLRTDFPQRTPPLLMLKNECGIEKLICTFIRPTAVCHPELGTWQDLASFVADHLAFAPPLEPTKQVSSTYWNVKRKTRAAGIARGRPCRSRNPQNIVHQILHLT</sequence>
<evidence type="ECO:0000313" key="3">
    <source>
        <dbReference type="Proteomes" id="UP000494165"/>
    </source>
</evidence>
<organism evidence="2 3">
    <name type="scientific">Cloeon dipterum</name>
    <dbReference type="NCBI Taxonomy" id="197152"/>
    <lineage>
        <taxon>Eukaryota</taxon>
        <taxon>Metazoa</taxon>
        <taxon>Ecdysozoa</taxon>
        <taxon>Arthropoda</taxon>
        <taxon>Hexapoda</taxon>
        <taxon>Insecta</taxon>
        <taxon>Pterygota</taxon>
        <taxon>Palaeoptera</taxon>
        <taxon>Ephemeroptera</taxon>
        <taxon>Pisciforma</taxon>
        <taxon>Baetidae</taxon>
        <taxon>Cloeon</taxon>
    </lineage>
</organism>
<dbReference type="PANTHER" id="PTHR35249:SF2">
    <property type="entry name" value="DYNEIN REGULATORY COMPLEX SUBUNIT 7"/>
    <property type="match status" value="1"/>
</dbReference>
<dbReference type="EMBL" id="CADEPI010000019">
    <property type="protein sequence ID" value="CAB3365182.1"/>
    <property type="molecule type" value="Genomic_DNA"/>
</dbReference>
<dbReference type="OrthoDB" id="10262874at2759"/>
<dbReference type="GO" id="GO:0031514">
    <property type="term" value="C:motile cilium"/>
    <property type="evidence" value="ECO:0007669"/>
    <property type="project" value="TreeGrafter"/>
</dbReference>
<comment type="caution">
    <text evidence="2">The sequence shown here is derived from an EMBL/GenBank/DDBJ whole genome shotgun (WGS) entry which is preliminary data.</text>
</comment>
<reference evidence="2 3" key="1">
    <citation type="submission" date="2020-04" db="EMBL/GenBank/DDBJ databases">
        <authorList>
            <person name="Alioto T."/>
            <person name="Alioto T."/>
            <person name="Gomez Garrido J."/>
        </authorList>
    </citation>
    <scope>NUCLEOTIDE SEQUENCE [LARGE SCALE GENOMIC DNA]</scope>
</reference>
<keyword evidence="3" id="KW-1185">Reference proteome</keyword>
<dbReference type="InterPro" id="IPR033551">
    <property type="entry name" value="DRC7/lobo"/>
</dbReference>
<accession>A0A8S1C7K7</accession>
<protein>
    <submittedName>
        <fullName evidence="2">Uncharacterized protein</fullName>
    </submittedName>
</protein>
<dbReference type="PANTHER" id="PTHR35249">
    <property type="entry name" value="DYNEIN REGULATORY COMPLEX SUBUNIT 7"/>
    <property type="match status" value="1"/>
</dbReference>
<dbReference type="GO" id="GO:0048870">
    <property type="term" value="P:cell motility"/>
    <property type="evidence" value="ECO:0007669"/>
    <property type="project" value="TreeGrafter"/>
</dbReference>
<gene>
    <name evidence="2" type="ORF">CLODIP_2_CD06722</name>
</gene>
<name>A0A8S1C7K7_9INSE</name>
<evidence type="ECO:0000256" key="1">
    <source>
        <dbReference type="SAM" id="MobiDB-lite"/>
    </source>
</evidence>
<feature type="region of interest" description="Disordered" evidence="1">
    <location>
        <begin position="1"/>
        <end position="23"/>
    </location>
</feature>
<proteinExistence type="predicted"/>